<feature type="signal peptide" evidence="1">
    <location>
        <begin position="1"/>
        <end position="36"/>
    </location>
</feature>
<dbReference type="EMBL" id="CP141059">
    <property type="protein sequence ID" value="WQQ25165.1"/>
    <property type="molecule type" value="Genomic_DNA"/>
</dbReference>
<organism evidence="3 4">
    <name type="scientific">Nocardioides bizhenqiangii</name>
    <dbReference type="NCBI Taxonomy" id="3095076"/>
    <lineage>
        <taxon>Bacteria</taxon>
        <taxon>Bacillati</taxon>
        <taxon>Actinomycetota</taxon>
        <taxon>Actinomycetes</taxon>
        <taxon>Propionibacteriales</taxon>
        <taxon>Nocardioidaceae</taxon>
        <taxon>Nocardioides</taxon>
    </lineage>
</organism>
<keyword evidence="1" id="KW-0732">Signal</keyword>
<accession>A0ABZ0ZLG7</accession>
<dbReference type="InterPro" id="IPR025240">
    <property type="entry name" value="DUF4189"/>
</dbReference>
<feature type="domain" description="DUF4189" evidence="2">
    <location>
        <begin position="49"/>
        <end position="137"/>
    </location>
</feature>
<sequence>MTHTYIRTFRLLVLGGVAAVVAFAALLVVSPSASSAAPSDEQARARGDFGAIAISVDQAVGLSYRYPTRRTAQQRALRECRERSHYPRRCFVTVWVRNQCAATAAKVNGEGFVIRYSWGFGRTHRAARQSALGELSRPRRVLGSVCT</sequence>
<proteinExistence type="predicted"/>
<name>A0ABZ0ZLG7_9ACTN</name>
<evidence type="ECO:0000313" key="3">
    <source>
        <dbReference type="EMBL" id="WQQ25165.1"/>
    </source>
</evidence>
<gene>
    <name evidence="3" type="ORF">SHK19_14465</name>
</gene>
<dbReference type="Pfam" id="PF13827">
    <property type="entry name" value="DUF4189"/>
    <property type="match status" value="1"/>
</dbReference>
<keyword evidence="4" id="KW-1185">Reference proteome</keyword>
<dbReference type="Proteomes" id="UP001327225">
    <property type="component" value="Chromosome"/>
</dbReference>
<protein>
    <submittedName>
        <fullName evidence="3">DUF4189 domain-containing protein</fullName>
    </submittedName>
</protein>
<reference evidence="4" key="1">
    <citation type="submission" date="2023-12" db="EMBL/GenBank/DDBJ databases">
        <title>Novel species in genus Nocardioides.</title>
        <authorList>
            <person name="Zhou H."/>
        </authorList>
    </citation>
    <scope>NUCLEOTIDE SEQUENCE [LARGE SCALE GENOMIC DNA]</scope>
    <source>
        <strain evidence="4">HM61</strain>
    </source>
</reference>
<evidence type="ECO:0000259" key="2">
    <source>
        <dbReference type="Pfam" id="PF13827"/>
    </source>
</evidence>
<feature type="chain" id="PRO_5046645405" evidence="1">
    <location>
        <begin position="37"/>
        <end position="147"/>
    </location>
</feature>
<evidence type="ECO:0000256" key="1">
    <source>
        <dbReference type="SAM" id="SignalP"/>
    </source>
</evidence>
<evidence type="ECO:0000313" key="4">
    <source>
        <dbReference type="Proteomes" id="UP001327225"/>
    </source>
</evidence>
<dbReference type="RefSeq" id="WP_322936646.1">
    <property type="nucleotide sequence ID" value="NZ_CP141059.1"/>
</dbReference>